<dbReference type="InterPro" id="IPR005151">
    <property type="entry name" value="Tail-specific_protease"/>
</dbReference>
<dbReference type="CDD" id="cd07561">
    <property type="entry name" value="Peptidase_S41_CPP_like"/>
    <property type="match status" value="1"/>
</dbReference>
<dbReference type="GO" id="GO:0008236">
    <property type="term" value="F:serine-type peptidase activity"/>
    <property type="evidence" value="ECO:0007669"/>
    <property type="project" value="InterPro"/>
</dbReference>
<gene>
    <name evidence="3" type="ORF">FC093_00305</name>
</gene>
<dbReference type="Proteomes" id="UP000305848">
    <property type="component" value="Unassembled WGS sequence"/>
</dbReference>
<dbReference type="InterPro" id="IPR036034">
    <property type="entry name" value="PDZ_sf"/>
</dbReference>
<dbReference type="GO" id="GO:0004175">
    <property type="term" value="F:endopeptidase activity"/>
    <property type="evidence" value="ECO:0007669"/>
    <property type="project" value="TreeGrafter"/>
</dbReference>
<dbReference type="Gene3D" id="3.30.750.170">
    <property type="match status" value="1"/>
</dbReference>
<evidence type="ECO:0000259" key="2">
    <source>
        <dbReference type="Pfam" id="PF03572"/>
    </source>
</evidence>
<evidence type="ECO:0000313" key="4">
    <source>
        <dbReference type="Proteomes" id="UP000305848"/>
    </source>
</evidence>
<organism evidence="3 4">
    <name type="scientific">Ilyomonas limi</name>
    <dbReference type="NCBI Taxonomy" id="2575867"/>
    <lineage>
        <taxon>Bacteria</taxon>
        <taxon>Pseudomonadati</taxon>
        <taxon>Bacteroidota</taxon>
        <taxon>Chitinophagia</taxon>
        <taxon>Chitinophagales</taxon>
        <taxon>Chitinophagaceae</taxon>
        <taxon>Ilyomonas</taxon>
    </lineage>
</organism>
<proteinExistence type="predicted"/>
<name>A0A4U3L8W3_9BACT</name>
<feature type="signal peptide" evidence="1">
    <location>
        <begin position="1"/>
        <end position="21"/>
    </location>
</feature>
<feature type="domain" description="Tail specific protease" evidence="2">
    <location>
        <begin position="228"/>
        <end position="378"/>
    </location>
</feature>
<dbReference type="GO" id="GO:0007165">
    <property type="term" value="P:signal transduction"/>
    <property type="evidence" value="ECO:0007669"/>
    <property type="project" value="TreeGrafter"/>
</dbReference>
<dbReference type="EMBL" id="SZQL01000001">
    <property type="protein sequence ID" value="TKK71502.1"/>
    <property type="molecule type" value="Genomic_DNA"/>
</dbReference>
<dbReference type="GO" id="GO:0030288">
    <property type="term" value="C:outer membrane-bounded periplasmic space"/>
    <property type="evidence" value="ECO:0007669"/>
    <property type="project" value="TreeGrafter"/>
</dbReference>
<dbReference type="Gene3D" id="3.90.226.10">
    <property type="entry name" value="2-enoyl-CoA Hydratase, Chain A, domain 1"/>
    <property type="match status" value="1"/>
</dbReference>
<sequence>MKKIAALAFVCFLLFSLNACKKKDSTPVTPTPPVTTATEEDLLADSVYLYSKEVYLWHSVLPAYEQFNPRQYEGDDELTSAENVMNAIRAKEPLDRYSFVTTTEESDGLQTGDNRDYGFFIKAAALDRALPYDSVYWFVSYVYTNSSAGIAGVQRGWYINKINGTTIGYDDPSVDILNDVFFGSSTSATFGFIRPDGGAVTVDLSKTEFIANSVLYDTVYHSTDGTKKIGYFVFNQFFGEPSRAELANVFAYFQQKGINELIVDLRYNRGGSTETQDTLANLIAPLAANNQTMYQYLFNDSLQAGKFPLLKRKPGFGNVSFAPQNNMVKYEKAGNLDLNRVFFIVTGSTASASELLINNLRPYMDVKLVGDTTYGKPVGFFPITIFDYAIYPISFKTANSVGSADYYSGFAPDKLTADGVNRNWGDIQEPSLAAALNYITTGTYGRMTSNADEQNRQLLMQQKQFAPLSNKLSERKFTGMFPEDK</sequence>
<dbReference type="Gene3D" id="2.30.42.10">
    <property type="match status" value="1"/>
</dbReference>
<evidence type="ECO:0000313" key="3">
    <source>
        <dbReference type="EMBL" id="TKK71502.1"/>
    </source>
</evidence>
<keyword evidence="4" id="KW-1185">Reference proteome</keyword>
<protein>
    <recommendedName>
        <fullName evidence="2">Tail specific protease domain-containing protein</fullName>
    </recommendedName>
</protein>
<feature type="chain" id="PRO_5020453257" description="Tail specific protease domain-containing protein" evidence="1">
    <location>
        <begin position="22"/>
        <end position="485"/>
    </location>
</feature>
<evidence type="ECO:0000256" key="1">
    <source>
        <dbReference type="SAM" id="SignalP"/>
    </source>
</evidence>
<dbReference type="Pfam" id="PF03572">
    <property type="entry name" value="Peptidase_S41"/>
    <property type="match status" value="1"/>
</dbReference>
<accession>A0A4U3L8W3</accession>
<dbReference type="OrthoDB" id="7168509at2"/>
<dbReference type="PANTHER" id="PTHR32060:SF30">
    <property type="entry name" value="CARBOXY-TERMINAL PROCESSING PROTEASE CTPA"/>
    <property type="match status" value="1"/>
</dbReference>
<dbReference type="RefSeq" id="WP_137259742.1">
    <property type="nucleotide sequence ID" value="NZ_SZQL01000001.1"/>
</dbReference>
<comment type="caution">
    <text evidence="3">The sequence shown here is derived from an EMBL/GenBank/DDBJ whole genome shotgun (WGS) entry which is preliminary data.</text>
</comment>
<keyword evidence="1" id="KW-0732">Signal</keyword>
<reference evidence="3 4" key="1">
    <citation type="submission" date="2019-05" db="EMBL/GenBank/DDBJ databases">
        <title>Panacibacter sp. strain 17mud1-8 Genome sequencing and assembly.</title>
        <authorList>
            <person name="Chhetri G."/>
        </authorList>
    </citation>
    <scope>NUCLEOTIDE SEQUENCE [LARGE SCALE GENOMIC DNA]</scope>
    <source>
        <strain evidence="3 4">17mud1-8</strain>
    </source>
</reference>
<dbReference type="SUPFAM" id="SSF52096">
    <property type="entry name" value="ClpP/crotonase"/>
    <property type="match status" value="1"/>
</dbReference>
<dbReference type="InterPro" id="IPR029045">
    <property type="entry name" value="ClpP/crotonase-like_dom_sf"/>
</dbReference>
<dbReference type="PANTHER" id="PTHR32060">
    <property type="entry name" value="TAIL-SPECIFIC PROTEASE"/>
    <property type="match status" value="1"/>
</dbReference>
<dbReference type="AlphaFoldDB" id="A0A4U3L8W3"/>
<dbReference type="GO" id="GO:0006508">
    <property type="term" value="P:proteolysis"/>
    <property type="evidence" value="ECO:0007669"/>
    <property type="project" value="InterPro"/>
</dbReference>